<dbReference type="InterPro" id="IPR036264">
    <property type="entry name" value="Bact_exopeptidase_dim_dom"/>
</dbReference>
<keyword evidence="4" id="KW-0055">Arginine biosynthesis</keyword>
<evidence type="ECO:0000313" key="12">
    <source>
        <dbReference type="Proteomes" id="UP000444174"/>
    </source>
</evidence>
<evidence type="ECO:0000256" key="2">
    <source>
        <dbReference type="ARBA" id="ARBA00005691"/>
    </source>
</evidence>
<comment type="caution">
    <text evidence="11">The sequence shown here is derived from an EMBL/GenBank/DDBJ whole genome shotgun (WGS) entry which is preliminary data.</text>
</comment>
<sequence>MTEERDLSDVIDILATLVGFATLTNGPNLDLINWVEDVLTDASFVVTRIPSPCGTKAGLLAKFGQGDGGVLYSAHSDVVPIAGQDWTSDAFKLRREGDRLIGRGTTDMKGFLACVLAQAKTLHDSPPAKPVMIALSWDEEIGCRGIPHMIDHVIPTLGRPDLVIVGEPTEMQLCLGHKGKASYRATCHGETGHSALAPNFRNALHVAADVMAALRDTQATLAQHGARDPNYDIAYSTIHAGKMSGGTALNIVPERAVIDFEVRHIAAESASAIIAQLRQRLPQHVTLEQTNAYPGFEAEMPNLFKRDISGIYKQASPIKVGFGTEAGFFAGLGLQTVVCGPGSMKQDGHQPNEGVTIAQLRSCSEALSFVSGL</sequence>
<comment type="similarity">
    <text evidence="2">Belongs to the peptidase M20A family. ArgE subfamily.</text>
</comment>
<dbReference type="Pfam" id="PF01546">
    <property type="entry name" value="Peptidase_M20"/>
    <property type="match status" value="1"/>
</dbReference>
<evidence type="ECO:0000256" key="1">
    <source>
        <dbReference type="ARBA" id="ARBA00001947"/>
    </source>
</evidence>
<dbReference type="InterPro" id="IPR002933">
    <property type="entry name" value="Peptidase_M20"/>
</dbReference>
<dbReference type="PANTHER" id="PTHR43808:SF31">
    <property type="entry name" value="N-ACETYL-L-CITRULLINE DEACETYLASE"/>
    <property type="match status" value="1"/>
</dbReference>
<dbReference type="AlphaFoldDB" id="A0A843YAN2"/>
<feature type="domain" description="Peptidase M20 dimerisation" evidence="10">
    <location>
        <begin position="176"/>
        <end position="284"/>
    </location>
</feature>
<evidence type="ECO:0000259" key="10">
    <source>
        <dbReference type="Pfam" id="PF07687"/>
    </source>
</evidence>
<dbReference type="PANTHER" id="PTHR43808">
    <property type="entry name" value="ACETYLORNITHINE DEACETYLASE"/>
    <property type="match status" value="1"/>
</dbReference>
<dbReference type="Proteomes" id="UP000444174">
    <property type="component" value="Unassembled WGS sequence"/>
</dbReference>
<evidence type="ECO:0000256" key="4">
    <source>
        <dbReference type="ARBA" id="ARBA00022571"/>
    </source>
</evidence>
<dbReference type="GO" id="GO:0008777">
    <property type="term" value="F:acetylornithine deacetylase activity"/>
    <property type="evidence" value="ECO:0007669"/>
    <property type="project" value="UniProtKB-EC"/>
</dbReference>
<dbReference type="EC" id="3.5.1.16" evidence="11"/>
<dbReference type="EMBL" id="WIBF01000002">
    <property type="protein sequence ID" value="MQQ08041.1"/>
    <property type="molecule type" value="Genomic_DNA"/>
</dbReference>
<dbReference type="NCBIfam" id="TIGR01892">
    <property type="entry name" value="AcOrn-deacetyl"/>
    <property type="match status" value="1"/>
</dbReference>
<dbReference type="SUPFAM" id="SSF55031">
    <property type="entry name" value="Bacterial exopeptidase dimerisation domain"/>
    <property type="match status" value="1"/>
</dbReference>
<evidence type="ECO:0000313" key="11">
    <source>
        <dbReference type="EMBL" id="MQQ08041.1"/>
    </source>
</evidence>
<keyword evidence="5" id="KW-0028">Amino-acid biosynthesis</keyword>
<accession>A0A843YAN2</accession>
<dbReference type="Gene3D" id="3.30.70.360">
    <property type="match status" value="1"/>
</dbReference>
<dbReference type="Gene3D" id="3.40.630.10">
    <property type="entry name" value="Zn peptidases"/>
    <property type="match status" value="1"/>
</dbReference>
<keyword evidence="9" id="KW-0170">Cobalt</keyword>
<proteinExistence type="inferred from homology"/>
<name>A0A843YAN2_9RHOB</name>
<protein>
    <submittedName>
        <fullName evidence="11">Acetylornithine deacetylase</fullName>
        <ecNumber evidence="11">3.5.1.16</ecNumber>
    </submittedName>
</protein>
<dbReference type="GO" id="GO:0046872">
    <property type="term" value="F:metal ion binding"/>
    <property type="evidence" value="ECO:0007669"/>
    <property type="project" value="UniProtKB-KW"/>
</dbReference>
<reference evidence="11 12" key="1">
    <citation type="submission" date="2019-10" db="EMBL/GenBank/DDBJ databases">
        <title>Epibacterium sp. nov., isolated from seawater.</title>
        <authorList>
            <person name="Zhang X."/>
            <person name="Li N."/>
        </authorList>
    </citation>
    <scope>NUCLEOTIDE SEQUENCE [LARGE SCALE GENOMIC DNA]</scope>
    <source>
        <strain evidence="11 12">SM1979</strain>
    </source>
</reference>
<keyword evidence="7 11" id="KW-0378">Hydrolase</keyword>
<evidence type="ECO:0000256" key="3">
    <source>
        <dbReference type="ARBA" id="ARBA00022490"/>
    </source>
</evidence>
<evidence type="ECO:0000256" key="8">
    <source>
        <dbReference type="ARBA" id="ARBA00022833"/>
    </source>
</evidence>
<evidence type="ECO:0000256" key="9">
    <source>
        <dbReference type="ARBA" id="ARBA00023285"/>
    </source>
</evidence>
<keyword evidence="8" id="KW-0862">Zinc</keyword>
<evidence type="ECO:0000256" key="6">
    <source>
        <dbReference type="ARBA" id="ARBA00022723"/>
    </source>
</evidence>
<dbReference type="GO" id="GO:0006526">
    <property type="term" value="P:L-arginine biosynthetic process"/>
    <property type="evidence" value="ECO:0007669"/>
    <property type="project" value="UniProtKB-KW"/>
</dbReference>
<keyword evidence="6" id="KW-0479">Metal-binding</keyword>
<dbReference type="SUPFAM" id="SSF53187">
    <property type="entry name" value="Zn-dependent exopeptidases"/>
    <property type="match status" value="1"/>
</dbReference>
<dbReference type="RefSeq" id="WP_153214963.1">
    <property type="nucleotide sequence ID" value="NZ_WIBF01000002.1"/>
</dbReference>
<keyword evidence="12" id="KW-1185">Reference proteome</keyword>
<gene>
    <name evidence="11" type="primary">argE</name>
    <name evidence="11" type="ORF">GFB49_06210</name>
</gene>
<dbReference type="InterPro" id="IPR010169">
    <property type="entry name" value="AcOrn-deacetyl"/>
</dbReference>
<evidence type="ECO:0000256" key="7">
    <source>
        <dbReference type="ARBA" id="ARBA00022801"/>
    </source>
</evidence>
<dbReference type="InterPro" id="IPR011650">
    <property type="entry name" value="Peptidase_M20_dimer"/>
</dbReference>
<dbReference type="Pfam" id="PF07687">
    <property type="entry name" value="M20_dimer"/>
    <property type="match status" value="1"/>
</dbReference>
<evidence type="ECO:0000256" key="5">
    <source>
        <dbReference type="ARBA" id="ARBA00022605"/>
    </source>
</evidence>
<dbReference type="InterPro" id="IPR050072">
    <property type="entry name" value="Peptidase_M20A"/>
</dbReference>
<dbReference type="CDD" id="cd03894">
    <property type="entry name" value="M20_ArgE"/>
    <property type="match status" value="1"/>
</dbReference>
<organism evidence="11 12">
    <name type="scientific">Tritonibacter litoralis</name>
    <dbReference type="NCBI Taxonomy" id="2662264"/>
    <lineage>
        <taxon>Bacteria</taxon>
        <taxon>Pseudomonadati</taxon>
        <taxon>Pseudomonadota</taxon>
        <taxon>Alphaproteobacteria</taxon>
        <taxon>Rhodobacterales</taxon>
        <taxon>Paracoccaceae</taxon>
        <taxon>Tritonibacter</taxon>
    </lineage>
</organism>
<dbReference type="InterPro" id="IPR001261">
    <property type="entry name" value="ArgE/DapE_CS"/>
</dbReference>
<comment type="cofactor">
    <cofactor evidence="1">
        <name>Zn(2+)</name>
        <dbReference type="ChEBI" id="CHEBI:29105"/>
    </cofactor>
</comment>
<keyword evidence="3" id="KW-0963">Cytoplasm</keyword>
<dbReference type="PROSITE" id="PS00759">
    <property type="entry name" value="ARGE_DAPE_CPG2_2"/>
    <property type="match status" value="1"/>
</dbReference>